<feature type="region of interest" description="Disordered" evidence="1">
    <location>
        <begin position="1"/>
        <end position="143"/>
    </location>
</feature>
<accession>A0A1H2R8W8</accession>
<feature type="compositionally biased region" description="Basic and acidic residues" evidence="1">
    <location>
        <begin position="113"/>
        <end position="143"/>
    </location>
</feature>
<evidence type="ECO:0000313" key="2">
    <source>
        <dbReference type="EMBL" id="SDW15811.1"/>
    </source>
</evidence>
<dbReference type="OrthoDB" id="200313at2"/>
<evidence type="ECO:0000256" key="1">
    <source>
        <dbReference type="SAM" id="MobiDB-lite"/>
    </source>
</evidence>
<feature type="compositionally biased region" description="Basic and acidic residues" evidence="1">
    <location>
        <begin position="1"/>
        <end position="24"/>
    </location>
</feature>
<dbReference type="AlphaFoldDB" id="A0A1H2R8W8"/>
<evidence type="ECO:0000313" key="3">
    <source>
        <dbReference type="Proteomes" id="UP000243778"/>
    </source>
</evidence>
<sequence length="143" mass="15637">MPRGDKSDYSEKQKRKAEHIEQSYEQRGLSSDEAEARAWATVNKQSGGGEKKGGSGQGKSETAKRADRKDSAQRAAAARKGEPASRGPANRGPANRGSAQSRSRSGSTSLTEMTRDELMKRTRERDVRGRSSMRKAELIRALS</sequence>
<dbReference type="STRING" id="1007099.SAMN05216287_0273"/>
<feature type="compositionally biased region" description="Low complexity" evidence="1">
    <location>
        <begin position="96"/>
        <end position="109"/>
    </location>
</feature>
<protein>
    <submittedName>
        <fullName evidence="2">Rho termination factor, N-terminal domain</fullName>
    </submittedName>
</protein>
<proteinExistence type="predicted"/>
<gene>
    <name evidence="2" type="ORF">SAMN05216287_0273</name>
</gene>
<reference evidence="3" key="1">
    <citation type="submission" date="2016-10" db="EMBL/GenBank/DDBJ databases">
        <authorList>
            <person name="Varghese N."/>
            <person name="Submissions S."/>
        </authorList>
    </citation>
    <scope>NUCLEOTIDE SEQUENCE [LARGE SCALE GENOMIC DNA]</scope>
    <source>
        <strain evidence="3">NRRL B-59562</strain>
    </source>
</reference>
<feature type="compositionally biased region" description="Basic and acidic residues" evidence="1">
    <location>
        <begin position="61"/>
        <end position="72"/>
    </location>
</feature>
<keyword evidence="3" id="KW-1185">Reference proteome</keyword>
<dbReference type="EMBL" id="FNNU01000001">
    <property type="protein sequence ID" value="SDW15811.1"/>
    <property type="molecule type" value="Genomic_DNA"/>
</dbReference>
<name>A0A1H2R8W8_9PSED</name>
<organism evidence="2 3">
    <name type="scientific">Pseudomonas kuykendallii</name>
    <dbReference type="NCBI Taxonomy" id="1007099"/>
    <lineage>
        <taxon>Bacteria</taxon>
        <taxon>Pseudomonadati</taxon>
        <taxon>Pseudomonadota</taxon>
        <taxon>Gammaproteobacteria</taxon>
        <taxon>Pseudomonadales</taxon>
        <taxon>Pseudomonadaceae</taxon>
        <taxon>Pseudomonas</taxon>
    </lineage>
</organism>
<dbReference type="RefSeq" id="WP_090223946.1">
    <property type="nucleotide sequence ID" value="NZ_FNNU01000001.1"/>
</dbReference>
<dbReference type="Proteomes" id="UP000243778">
    <property type="component" value="Unassembled WGS sequence"/>
</dbReference>